<sequence length="386" mass="43557">MPNELCLAGAGSGKTHKVITESIAEIMRGGKVLVVTYTTNNQIELRSRFVKEYGKASDRFVVKGLYSFYLEDMIRPYQRAVFPDRIESFFFNADNPHLNQKTRRPLPGRAEKLANGKVNPLYYLTSCRTKAHTGLLAKLATLIAKKTKNSASLRLKEIYSKVYFDEVQDLVGWDYSVLTHLNKAMPDSICCVGDFRQTIYDTTFGQKAPQSAIDKISAFTAMNFELKPLAMNRRCIQLICDIADQVHLNAYEKTESAVGMVPDEFSHHLGAFIVRQSEVSDYISTFSPMVLRSNVRSGTKYLPREARCHNFGSSKGLGFDRVLIIPSESQLNFVYGIENPFESKDSETAQNKLYVAITRARYSIGFVVADKKADRLAYPVWKKTVA</sequence>
<name>A0ABT5PGP5_9PSED</name>
<accession>A0ABT5PGP5</accession>
<evidence type="ECO:0000256" key="1">
    <source>
        <dbReference type="ARBA" id="ARBA00022741"/>
    </source>
</evidence>
<dbReference type="PANTHER" id="PTHR11070:SF2">
    <property type="entry name" value="ATP-DEPENDENT DNA HELICASE SRS2"/>
    <property type="match status" value="1"/>
</dbReference>
<gene>
    <name evidence="7" type="ORF">M5G18_00460</name>
</gene>
<dbReference type="SUPFAM" id="SSF52540">
    <property type="entry name" value="P-loop containing nucleoside triphosphate hydrolases"/>
    <property type="match status" value="1"/>
</dbReference>
<organism evidence="7 8">
    <name type="scientific">Pseudomonas aphyarum</name>
    <dbReference type="NCBI Taxonomy" id="2942629"/>
    <lineage>
        <taxon>Bacteria</taxon>
        <taxon>Pseudomonadati</taxon>
        <taxon>Pseudomonadota</taxon>
        <taxon>Gammaproteobacteria</taxon>
        <taxon>Pseudomonadales</taxon>
        <taxon>Pseudomonadaceae</taxon>
        <taxon>Pseudomonas</taxon>
    </lineage>
</organism>
<evidence type="ECO:0000313" key="8">
    <source>
        <dbReference type="Proteomes" id="UP001150531"/>
    </source>
</evidence>
<keyword evidence="3" id="KW-0347">Helicase</keyword>
<protein>
    <recommendedName>
        <fullName evidence="5">DNA 3'-5' helicase II</fullName>
    </recommendedName>
</protein>
<evidence type="ECO:0000256" key="4">
    <source>
        <dbReference type="ARBA" id="ARBA00022840"/>
    </source>
</evidence>
<keyword evidence="4" id="KW-0067">ATP-binding</keyword>
<dbReference type="InterPro" id="IPR014016">
    <property type="entry name" value="UvrD-like_ATP-bd"/>
</dbReference>
<dbReference type="RefSeq" id="WP_273896741.1">
    <property type="nucleotide sequence ID" value="NZ_JAMDGS010000001.1"/>
</dbReference>
<keyword evidence="2" id="KW-0378">Hydrolase</keyword>
<dbReference type="InterPro" id="IPR027417">
    <property type="entry name" value="P-loop_NTPase"/>
</dbReference>
<keyword evidence="8" id="KW-1185">Reference proteome</keyword>
<evidence type="ECO:0000259" key="6">
    <source>
        <dbReference type="Pfam" id="PF00580"/>
    </source>
</evidence>
<comment type="caution">
    <text evidence="7">The sequence shown here is derived from an EMBL/GenBank/DDBJ whole genome shotgun (WGS) entry which is preliminary data.</text>
</comment>
<dbReference type="EMBL" id="JAMDGS010000001">
    <property type="protein sequence ID" value="MDD1123048.1"/>
    <property type="molecule type" value="Genomic_DNA"/>
</dbReference>
<evidence type="ECO:0000256" key="5">
    <source>
        <dbReference type="ARBA" id="ARBA00034923"/>
    </source>
</evidence>
<evidence type="ECO:0000313" key="7">
    <source>
        <dbReference type="EMBL" id="MDD1123048.1"/>
    </source>
</evidence>
<evidence type="ECO:0000256" key="2">
    <source>
        <dbReference type="ARBA" id="ARBA00022801"/>
    </source>
</evidence>
<keyword evidence="1" id="KW-0547">Nucleotide-binding</keyword>
<proteinExistence type="predicted"/>
<evidence type="ECO:0000256" key="3">
    <source>
        <dbReference type="ARBA" id="ARBA00022806"/>
    </source>
</evidence>
<dbReference type="Gene3D" id="3.40.50.300">
    <property type="entry name" value="P-loop containing nucleotide triphosphate hydrolases"/>
    <property type="match status" value="2"/>
</dbReference>
<feature type="domain" description="UvrD-like helicase ATP-binding" evidence="6">
    <location>
        <begin position="5"/>
        <end position="62"/>
    </location>
</feature>
<dbReference type="Proteomes" id="UP001150531">
    <property type="component" value="Unassembled WGS sequence"/>
</dbReference>
<dbReference type="Pfam" id="PF00580">
    <property type="entry name" value="UvrD-helicase"/>
    <property type="match status" value="1"/>
</dbReference>
<dbReference type="InterPro" id="IPR000212">
    <property type="entry name" value="DNA_helicase_UvrD/REP"/>
</dbReference>
<reference evidence="7" key="1">
    <citation type="submission" date="2022-05" db="EMBL/GenBank/DDBJ databases">
        <title>Novel Pseudomonas spp. Isolated from a Rainbow Trout Aquaculture Facility.</title>
        <authorList>
            <person name="Testerman T."/>
            <person name="Graf J."/>
        </authorList>
    </citation>
    <scope>NUCLEOTIDE SEQUENCE</scope>
    <source>
        <strain evidence="7">ID386</strain>
    </source>
</reference>
<dbReference type="PANTHER" id="PTHR11070">
    <property type="entry name" value="UVRD / RECB / PCRA DNA HELICASE FAMILY MEMBER"/>
    <property type="match status" value="1"/>
</dbReference>